<dbReference type="SUPFAM" id="SSF52540">
    <property type="entry name" value="P-loop containing nucleoside triphosphate hydrolases"/>
    <property type="match status" value="1"/>
</dbReference>
<keyword evidence="4 9" id="KW-0812">Transmembrane</keyword>
<keyword evidence="3" id="KW-1003">Cell membrane</keyword>
<evidence type="ECO:0000256" key="2">
    <source>
        <dbReference type="ARBA" id="ARBA00022448"/>
    </source>
</evidence>
<keyword evidence="6 12" id="KW-0067">ATP-binding</keyword>
<feature type="transmembrane region" description="Helical" evidence="9">
    <location>
        <begin position="145"/>
        <end position="172"/>
    </location>
</feature>
<evidence type="ECO:0000256" key="8">
    <source>
        <dbReference type="ARBA" id="ARBA00023136"/>
    </source>
</evidence>
<keyword evidence="7 9" id="KW-1133">Transmembrane helix</keyword>
<dbReference type="InterPro" id="IPR027417">
    <property type="entry name" value="P-loop_NTPase"/>
</dbReference>
<dbReference type="GO" id="GO:0016887">
    <property type="term" value="F:ATP hydrolysis activity"/>
    <property type="evidence" value="ECO:0007669"/>
    <property type="project" value="InterPro"/>
</dbReference>
<dbReference type="InterPro" id="IPR003593">
    <property type="entry name" value="AAA+_ATPase"/>
</dbReference>
<dbReference type="Pfam" id="PF00005">
    <property type="entry name" value="ABC_tran"/>
    <property type="match status" value="1"/>
</dbReference>
<dbReference type="GO" id="GO:0015421">
    <property type="term" value="F:ABC-type oligopeptide transporter activity"/>
    <property type="evidence" value="ECO:0007669"/>
    <property type="project" value="TreeGrafter"/>
</dbReference>
<dbReference type="FunFam" id="3.40.50.300:FF:000299">
    <property type="entry name" value="ABC transporter ATP-binding protein/permease"/>
    <property type="match status" value="1"/>
</dbReference>
<evidence type="ECO:0000256" key="1">
    <source>
        <dbReference type="ARBA" id="ARBA00004651"/>
    </source>
</evidence>
<feature type="domain" description="ABC transmembrane type-1" evidence="11">
    <location>
        <begin position="18"/>
        <end position="302"/>
    </location>
</feature>
<dbReference type="EMBL" id="UOFQ01000018">
    <property type="protein sequence ID" value="VAW85181.1"/>
    <property type="molecule type" value="Genomic_DNA"/>
</dbReference>
<reference evidence="12" key="1">
    <citation type="submission" date="2018-06" db="EMBL/GenBank/DDBJ databases">
        <authorList>
            <person name="Zhirakovskaya E."/>
        </authorList>
    </citation>
    <scope>NUCLEOTIDE SEQUENCE</scope>
</reference>
<dbReference type="InterPro" id="IPR011527">
    <property type="entry name" value="ABC1_TM_dom"/>
</dbReference>
<feature type="transmembrane region" description="Helical" evidence="9">
    <location>
        <begin position="241"/>
        <end position="261"/>
    </location>
</feature>
<accession>A0A3B0Z0I0</accession>
<dbReference type="SMART" id="SM00382">
    <property type="entry name" value="AAA"/>
    <property type="match status" value="1"/>
</dbReference>
<dbReference type="CDD" id="cd18576">
    <property type="entry name" value="ABC_6TM_bac_exporter_ABCB8_10_like"/>
    <property type="match status" value="1"/>
</dbReference>
<dbReference type="PANTHER" id="PTHR43394">
    <property type="entry name" value="ATP-DEPENDENT PERMEASE MDL1, MITOCHONDRIAL"/>
    <property type="match status" value="1"/>
</dbReference>
<keyword evidence="2" id="KW-0813">Transport</keyword>
<evidence type="ECO:0000259" key="10">
    <source>
        <dbReference type="PROSITE" id="PS50893"/>
    </source>
</evidence>
<evidence type="ECO:0000313" key="12">
    <source>
        <dbReference type="EMBL" id="VAW85181.1"/>
    </source>
</evidence>
<feature type="transmembrane region" description="Helical" evidence="9">
    <location>
        <begin position="50"/>
        <end position="73"/>
    </location>
</feature>
<proteinExistence type="predicted"/>
<dbReference type="Gene3D" id="1.20.1560.10">
    <property type="entry name" value="ABC transporter type 1, transmembrane domain"/>
    <property type="match status" value="1"/>
</dbReference>
<evidence type="ECO:0000256" key="6">
    <source>
        <dbReference type="ARBA" id="ARBA00022840"/>
    </source>
</evidence>
<dbReference type="PROSITE" id="PS00211">
    <property type="entry name" value="ABC_TRANSPORTER_1"/>
    <property type="match status" value="1"/>
</dbReference>
<dbReference type="SUPFAM" id="SSF90123">
    <property type="entry name" value="ABC transporter transmembrane region"/>
    <property type="match status" value="1"/>
</dbReference>
<keyword evidence="5" id="KW-0547">Nucleotide-binding</keyword>
<dbReference type="PANTHER" id="PTHR43394:SF1">
    <property type="entry name" value="ATP-BINDING CASSETTE SUB-FAMILY B MEMBER 10, MITOCHONDRIAL"/>
    <property type="match status" value="1"/>
</dbReference>
<dbReference type="Gene3D" id="3.40.50.300">
    <property type="entry name" value="P-loop containing nucleotide triphosphate hydrolases"/>
    <property type="match status" value="1"/>
</dbReference>
<dbReference type="InterPro" id="IPR017871">
    <property type="entry name" value="ABC_transporter-like_CS"/>
</dbReference>
<protein>
    <submittedName>
        <fullName evidence="12">Lipid A export ATP-binding/permease protein MsbA</fullName>
    </submittedName>
</protein>
<dbReference type="Pfam" id="PF00664">
    <property type="entry name" value="ABC_membrane"/>
    <property type="match status" value="1"/>
</dbReference>
<evidence type="ECO:0000256" key="5">
    <source>
        <dbReference type="ARBA" id="ARBA00022741"/>
    </source>
</evidence>
<dbReference type="InterPro" id="IPR003439">
    <property type="entry name" value="ABC_transporter-like_ATP-bd"/>
</dbReference>
<feature type="domain" description="ABC transporter" evidence="10">
    <location>
        <begin position="335"/>
        <end position="550"/>
    </location>
</feature>
<dbReference type="InterPro" id="IPR036640">
    <property type="entry name" value="ABC1_TM_sf"/>
</dbReference>
<gene>
    <name evidence="12" type="ORF">MNBD_GAMMA17-1779</name>
</gene>
<keyword evidence="8 9" id="KW-0472">Membrane</keyword>
<organism evidence="12">
    <name type="scientific">hydrothermal vent metagenome</name>
    <dbReference type="NCBI Taxonomy" id="652676"/>
    <lineage>
        <taxon>unclassified sequences</taxon>
        <taxon>metagenomes</taxon>
        <taxon>ecological metagenomes</taxon>
    </lineage>
</organism>
<dbReference type="GO" id="GO:0005886">
    <property type="term" value="C:plasma membrane"/>
    <property type="evidence" value="ECO:0007669"/>
    <property type="project" value="UniProtKB-SubCell"/>
</dbReference>
<dbReference type="InterPro" id="IPR039421">
    <property type="entry name" value="Type_1_exporter"/>
</dbReference>
<dbReference type="PROSITE" id="PS50929">
    <property type="entry name" value="ABC_TM1F"/>
    <property type="match status" value="1"/>
</dbReference>
<comment type="subcellular location">
    <subcellularLocation>
        <location evidence="1">Cell membrane</location>
        <topology evidence="1">Multi-pass membrane protein</topology>
    </subcellularLocation>
</comment>
<evidence type="ECO:0000256" key="3">
    <source>
        <dbReference type="ARBA" id="ARBA00022475"/>
    </source>
</evidence>
<evidence type="ECO:0000256" key="4">
    <source>
        <dbReference type="ARBA" id="ARBA00022692"/>
    </source>
</evidence>
<dbReference type="PROSITE" id="PS50893">
    <property type="entry name" value="ABC_TRANSPORTER_2"/>
    <property type="match status" value="1"/>
</dbReference>
<dbReference type="GO" id="GO:0005524">
    <property type="term" value="F:ATP binding"/>
    <property type="evidence" value="ECO:0007669"/>
    <property type="project" value="UniProtKB-KW"/>
</dbReference>
<evidence type="ECO:0000256" key="7">
    <source>
        <dbReference type="ARBA" id="ARBA00022989"/>
    </source>
</evidence>
<evidence type="ECO:0000259" key="11">
    <source>
        <dbReference type="PROSITE" id="PS50929"/>
    </source>
</evidence>
<evidence type="ECO:0000256" key="9">
    <source>
        <dbReference type="SAM" id="Phobius"/>
    </source>
</evidence>
<name>A0A3B0Z0I0_9ZZZZ</name>
<feature type="transmembrane region" description="Helical" evidence="9">
    <location>
        <begin position="16"/>
        <end position="38"/>
    </location>
</feature>
<dbReference type="AlphaFoldDB" id="A0A3B0Z0I0"/>
<sequence length="552" mass="60383">MGFKYFLSYITPHRSVLILAVVFMLGETAVSLSVPWIAGHFAAGVIGQQAAFALSQGEILALLLVVFILQAFFRFSNSYLVTLSGARILASLSVRLYDHIQSLPVSYFHDKKRGQVLALLSNDVSVLSHFVTGTLAGLVPMLLTLVGAIVLMALINWEIALLVFLLTPFFYLSLKLMGRKIRPISTNLMQKQADTVAVLDENLGLFPLIKAFVRESVESQRFESSIFHVFYLRQQQLRLQAVLGPVIQLLASLGVLAVLWLSSQYLQAGKLTAPELVSLLFYGLLFSRPVSGLANLYGDIQQARGGAERLLDIFSVLPEPVDDKLVELPIVTGEIDFCDIHFGYPDGRPLFEGLNLHIDAGETVAITGVNGEGKSTLAHLLMRFFDPVSGTVELDGIDLQTVNLASIRRQIGLVSQHVLLLDSSVAENIAYGKPGASAAEIETAARAANAHEFIVSLSSGYHTMIGEQGVRLSGGQRQRLALARALLVEPAILILDEATSMFDPKGEEVFIHESHKQLRSRTVILITHSPASLALADRVMRLENGQMIEVMK</sequence>